<dbReference type="EMBL" id="JBJQND010000006">
    <property type="protein sequence ID" value="KAL3873704.1"/>
    <property type="molecule type" value="Genomic_DNA"/>
</dbReference>
<comment type="caution">
    <text evidence="3">The sequence shown here is derived from an EMBL/GenBank/DDBJ whole genome shotgun (WGS) entry which is preliminary data.</text>
</comment>
<keyword evidence="1" id="KW-0245">EGF-like domain</keyword>
<dbReference type="Gene3D" id="2.10.25.10">
    <property type="entry name" value="Laminin"/>
    <property type="match status" value="1"/>
</dbReference>
<dbReference type="Pfam" id="PF00008">
    <property type="entry name" value="EGF"/>
    <property type="match status" value="1"/>
</dbReference>
<gene>
    <name evidence="3" type="ORF">ACJMK2_036794</name>
</gene>
<feature type="non-terminal residue" evidence="3">
    <location>
        <position position="119"/>
    </location>
</feature>
<evidence type="ECO:0000313" key="4">
    <source>
        <dbReference type="Proteomes" id="UP001634394"/>
    </source>
</evidence>
<dbReference type="PROSITE" id="PS01186">
    <property type="entry name" value="EGF_2"/>
    <property type="match status" value="1"/>
</dbReference>
<name>A0ABD3WIC0_SINWO</name>
<dbReference type="PROSITE" id="PS50026">
    <property type="entry name" value="EGF_3"/>
    <property type="match status" value="1"/>
</dbReference>
<comment type="caution">
    <text evidence="1">Lacks conserved residue(s) required for the propagation of feature annotation.</text>
</comment>
<feature type="disulfide bond" evidence="1">
    <location>
        <begin position="89"/>
        <end position="106"/>
    </location>
</feature>
<organism evidence="3 4">
    <name type="scientific">Sinanodonta woodiana</name>
    <name type="common">Chinese pond mussel</name>
    <name type="synonym">Anodonta woodiana</name>
    <dbReference type="NCBI Taxonomy" id="1069815"/>
    <lineage>
        <taxon>Eukaryota</taxon>
        <taxon>Metazoa</taxon>
        <taxon>Spiralia</taxon>
        <taxon>Lophotrochozoa</taxon>
        <taxon>Mollusca</taxon>
        <taxon>Bivalvia</taxon>
        <taxon>Autobranchia</taxon>
        <taxon>Heteroconchia</taxon>
        <taxon>Palaeoheterodonta</taxon>
        <taxon>Unionida</taxon>
        <taxon>Unionoidea</taxon>
        <taxon>Unionidae</taxon>
        <taxon>Unioninae</taxon>
        <taxon>Sinanodonta</taxon>
    </lineage>
</organism>
<evidence type="ECO:0000259" key="2">
    <source>
        <dbReference type="PROSITE" id="PS50026"/>
    </source>
</evidence>
<dbReference type="SUPFAM" id="SSF57196">
    <property type="entry name" value="EGF/Laminin"/>
    <property type="match status" value="1"/>
</dbReference>
<dbReference type="AlphaFoldDB" id="A0ABD3WIC0"/>
<keyword evidence="1" id="KW-1015">Disulfide bond</keyword>
<keyword evidence="4" id="KW-1185">Reference proteome</keyword>
<feature type="domain" description="EGF-like" evidence="2">
    <location>
        <begin position="80"/>
        <end position="118"/>
    </location>
</feature>
<accession>A0ABD3WIC0</accession>
<feature type="non-terminal residue" evidence="3">
    <location>
        <position position="1"/>
    </location>
</feature>
<dbReference type="PROSITE" id="PS00022">
    <property type="entry name" value="EGF_1"/>
    <property type="match status" value="1"/>
</dbReference>
<dbReference type="InterPro" id="IPR000742">
    <property type="entry name" value="EGF"/>
</dbReference>
<evidence type="ECO:0000256" key="1">
    <source>
        <dbReference type="PROSITE-ProRule" id="PRU00076"/>
    </source>
</evidence>
<evidence type="ECO:0000313" key="3">
    <source>
        <dbReference type="EMBL" id="KAL3873704.1"/>
    </source>
</evidence>
<protein>
    <recommendedName>
        <fullName evidence="2">EGF-like domain-containing protein</fullName>
    </recommendedName>
</protein>
<dbReference type="Proteomes" id="UP001634394">
    <property type="component" value="Unassembled WGS sequence"/>
</dbReference>
<proteinExistence type="predicted"/>
<sequence length="119" mass="12941">PTMILTEDLEKDFHIFSHCEPCTDGTTAAGNCLMDLVFNPSSSYLGQHHRLCLEAQLLRKKVTGEKRCFNMVVEGENVPLHGPCSNLHCENGGFCNAGNANGEPICHCPKGYSGKNCGE</sequence>
<feature type="disulfide bond" evidence="1">
    <location>
        <begin position="108"/>
        <end position="117"/>
    </location>
</feature>
<reference evidence="3 4" key="1">
    <citation type="submission" date="2024-11" db="EMBL/GenBank/DDBJ databases">
        <title>Chromosome-level genome assembly of the freshwater bivalve Anodonta woodiana.</title>
        <authorList>
            <person name="Chen X."/>
        </authorList>
    </citation>
    <scope>NUCLEOTIDE SEQUENCE [LARGE SCALE GENOMIC DNA]</scope>
    <source>
        <strain evidence="3">MN2024</strain>
        <tissue evidence="3">Gills</tissue>
    </source>
</reference>